<dbReference type="HAMAP" id="MF_01895">
    <property type="entry name" value="RNase_R"/>
    <property type="match status" value="1"/>
</dbReference>
<evidence type="ECO:0000256" key="6">
    <source>
        <dbReference type="ARBA" id="ARBA00022839"/>
    </source>
</evidence>
<keyword evidence="11" id="KW-1185">Reference proteome</keyword>
<dbReference type="AlphaFoldDB" id="A0A926HV49"/>
<sequence>MGIEETIQTILEDNECLSGEELSKKLGKKYSQKEIKDALSILIKEKDILKTKKGKYASLASKGYYKGPLEVKRGGFGFVRAEGGDIFIPSRDMKGALNGDLVLVKKKKEQTGEKRTEGKVEKICSKDPYVTAGTFVREKNSAFVLCDDPTLADVYIPKKDNKNAKNNQKVLIEITKRADGKLSAEGKVIEILGNKGDPGVDILSIARTFHLKEEFPENVAAEARRLKNAVTQEELKSREILFNKKIITIDGADSKDLDDAISIEKLKNGNWVLGVHIADVSHYVREKSALDKEALHRGTSVYLIDRVIPMLPRELSNGICSLLPNEVRLTLSCFMEIDRRGRVVSHRIVNSAIISRFRMTYRDVNAILEEDDPILIRKYADIYSDLKEMEALAEVLRDVRFKKGSIDFDIEEGKIVLDEMGKPVSIGIRERRTAEKLIEEFMITCNNTIAEEYFLAELPFLYRIHEVPDGEKMRELRIFLQNFGIRMRGVQNGIRSKDIQRILEECKGEESENIINRVTLRSLQKAKYSPENLGHFGLASHAYCHFTSPIRRYPDLMIHRIIKENLAGKMSAKRIAKLEKELPEIASKTSERERNAIDAERKVDDIKKAEYISEHIGERFEGIVSGVTPSAIFVELPNTVEGVIPLSECKNDYYTYHKELYCVIGERTKRKISLGDSVKIQVKDVDVDTARVEFSLLLGVQKKKKV</sequence>
<evidence type="ECO:0000256" key="4">
    <source>
        <dbReference type="ARBA" id="ARBA00022722"/>
    </source>
</evidence>
<dbReference type="Pfam" id="PF00575">
    <property type="entry name" value="S1"/>
    <property type="match status" value="1"/>
</dbReference>
<dbReference type="Gene3D" id="2.40.50.140">
    <property type="entry name" value="Nucleic acid-binding proteins"/>
    <property type="match status" value="2"/>
</dbReference>
<evidence type="ECO:0000256" key="7">
    <source>
        <dbReference type="ARBA" id="ARBA00022884"/>
    </source>
</evidence>
<evidence type="ECO:0000313" key="10">
    <source>
        <dbReference type="EMBL" id="MBC8537589.1"/>
    </source>
</evidence>
<dbReference type="SMART" id="SM00955">
    <property type="entry name" value="RNB"/>
    <property type="match status" value="1"/>
</dbReference>
<dbReference type="SUPFAM" id="SSF50249">
    <property type="entry name" value="Nucleic acid-binding proteins"/>
    <property type="match status" value="4"/>
</dbReference>
<keyword evidence="7 8" id="KW-0694">RNA-binding</keyword>
<dbReference type="InterPro" id="IPR040476">
    <property type="entry name" value="CSD2"/>
</dbReference>
<accession>A0A926HV49</accession>
<reference evidence="10" key="1">
    <citation type="submission" date="2020-08" db="EMBL/GenBank/DDBJ databases">
        <title>Genome public.</title>
        <authorList>
            <person name="Liu C."/>
            <person name="Sun Q."/>
        </authorList>
    </citation>
    <scope>NUCLEOTIDE SEQUENCE</scope>
    <source>
        <strain evidence="10">NSJ-63</strain>
    </source>
</reference>
<gene>
    <name evidence="8 10" type="primary">rnr</name>
    <name evidence="10" type="ORF">H8693_01430</name>
</gene>
<organism evidence="10 11">
    <name type="scientific">Guopingia tenuis</name>
    <dbReference type="NCBI Taxonomy" id="2763656"/>
    <lineage>
        <taxon>Bacteria</taxon>
        <taxon>Bacillati</taxon>
        <taxon>Bacillota</taxon>
        <taxon>Clostridia</taxon>
        <taxon>Christensenellales</taxon>
        <taxon>Christensenellaceae</taxon>
        <taxon>Guopingia</taxon>
    </lineage>
</organism>
<dbReference type="CDD" id="cd04471">
    <property type="entry name" value="S1_RNase_R"/>
    <property type="match status" value="1"/>
</dbReference>
<keyword evidence="6 8" id="KW-0269">Exonuclease</keyword>
<dbReference type="GO" id="GO:0006402">
    <property type="term" value="P:mRNA catabolic process"/>
    <property type="evidence" value="ECO:0007669"/>
    <property type="project" value="TreeGrafter"/>
</dbReference>
<proteinExistence type="inferred from homology"/>
<keyword evidence="4 8" id="KW-0540">Nuclease</keyword>
<dbReference type="Proteomes" id="UP000617951">
    <property type="component" value="Unassembled WGS sequence"/>
</dbReference>
<dbReference type="SMART" id="SM00357">
    <property type="entry name" value="CSP"/>
    <property type="match status" value="2"/>
</dbReference>
<dbReference type="GO" id="GO:0005829">
    <property type="term" value="C:cytosol"/>
    <property type="evidence" value="ECO:0007669"/>
    <property type="project" value="TreeGrafter"/>
</dbReference>
<feature type="domain" description="S1 motif" evidence="9">
    <location>
        <begin position="617"/>
        <end position="697"/>
    </location>
</feature>
<comment type="similarity">
    <text evidence="8">Belongs to the RNR ribonuclease family. RNase R subfamily.</text>
</comment>
<protein>
    <recommendedName>
        <fullName evidence="8">Ribonuclease R</fullName>
        <shortName evidence="8">RNase R</shortName>
        <ecNumber evidence="8">3.1.13.1</ecNumber>
    </recommendedName>
</protein>
<comment type="caution">
    <text evidence="10">The sequence shown here is derived from an EMBL/GenBank/DDBJ whole genome shotgun (WGS) entry which is preliminary data.</text>
</comment>
<dbReference type="EMBL" id="JACRSS010000001">
    <property type="protein sequence ID" value="MBC8537589.1"/>
    <property type="molecule type" value="Genomic_DNA"/>
</dbReference>
<dbReference type="Pfam" id="PF00773">
    <property type="entry name" value="RNB"/>
    <property type="match status" value="1"/>
</dbReference>
<comment type="catalytic activity">
    <reaction evidence="1 8">
        <text>Exonucleolytic cleavage in the 3'- to 5'-direction to yield nucleoside 5'-phosphates.</text>
        <dbReference type="EC" id="3.1.13.1"/>
    </reaction>
</comment>
<dbReference type="InterPro" id="IPR050180">
    <property type="entry name" value="RNR_Ribonuclease"/>
</dbReference>
<dbReference type="InterPro" id="IPR011805">
    <property type="entry name" value="RNase_R"/>
</dbReference>
<dbReference type="NCBIfam" id="TIGR02063">
    <property type="entry name" value="RNase_R"/>
    <property type="match status" value="1"/>
</dbReference>
<name>A0A926HV49_9FIRM</name>
<dbReference type="InterPro" id="IPR012340">
    <property type="entry name" value="NA-bd_OB-fold"/>
</dbReference>
<dbReference type="GO" id="GO:0003723">
    <property type="term" value="F:RNA binding"/>
    <property type="evidence" value="ECO:0007669"/>
    <property type="project" value="UniProtKB-UniRule"/>
</dbReference>
<comment type="subcellular location">
    <subcellularLocation>
        <location evidence="2 8">Cytoplasm</location>
    </subcellularLocation>
</comment>
<evidence type="ECO:0000256" key="3">
    <source>
        <dbReference type="ARBA" id="ARBA00022490"/>
    </source>
</evidence>
<evidence type="ECO:0000256" key="1">
    <source>
        <dbReference type="ARBA" id="ARBA00001849"/>
    </source>
</evidence>
<dbReference type="PROSITE" id="PS50126">
    <property type="entry name" value="S1"/>
    <property type="match status" value="1"/>
</dbReference>
<evidence type="ECO:0000256" key="5">
    <source>
        <dbReference type="ARBA" id="ARBA00022801"/>
    </source>
</evidence>
<dbReference type="Pfam" id="PF17876">
    <property type="entry name" value="CSD2"/>
    <property type="match status" value="1"/>
</dbReference>
<dbReference type="PANTHER" id="PTHR23355:SF9">
    <property type="entry name" value="DIS3-LIKE EXONUCLEASE 2"/>
    <property type="match status" value="1"/>
</dbReference>
<dbReference type="NCBIfam" id="TIGR00358">
    <property type="entry name" value="3_prime_RNase"/>
    <property type="match status" value="1"/>
</dbReference>
<dbReference type="InterPro" id="IPR004476">
    <property type="entry name" value="RNase_II/RNase_R"/>
</dbReference>
<evidence type="ECO:0000256" key="2">
    <source>
        <dbReference type="ARBA" id="ARBA00004496"/>
    </source>
</evidence>
<comment type="function">
    <text evidence="8">3'-5' exoribonuclease that releases 5'-nucleoside monophosphates and is involved in maturation of structured RNAs.</text>
</comment>
<dbReference type="GO" id="GO:0008859">
    <property type="term" value="F:exoribonuclease II activity"/>
    <property type="evidence" value="ECO:0007669"/>
    <property type="project" value="UniProtKB-UniRule"/>
</dbReference>
<keyword evidence="3 8" id="KW-0963">Cytoplasm</keyword>
<keyword evidence="5 8" id="KW-0378">Hydrolase</keyword>
<evidence type="ECO:0000259" key="9">
    <source>
        <dbReference type="PROSITE" id="PS50126"/>
    </source>
</evidence>
<dbReference type="InterPro" id="IPR013223">
    <property type="entry name" value="RNase_B_OB_dom"/>
</dbReference>
<evidence type="ECO:0000256" key="8">
    <source>
        <dbReference type="HAMAP-Rule" id="MF_01895"/>
    </source>
</evidence>
<dbReference type="PANTHER" id="PTHR23355">
    <property type="entry name" value="RIBONUCLEASE"/>
    <property type="match status" value="1"/>
</dbReference>
<dbReference type="InterPro" id="IPR001900">
    <property type="entry name" value="RNase_II/R"/>
</dbReference>
<dbReference type="InterPro" id="IPR003029">
    <property type="entry name" value="S1_domain"/>
</dbReference>
<dbReference type="Pfam" id="PF08206">
    <property type="entry name" value="OB_RNB"/>
    <property type="match status" value="1"/>
</dbReference>
<evidence type="ECO:0000313" key="11">
    <source>
        <dbReference type="Proteomes" id="UP000617951"/>
    </source>
</evidence>
<dbReference type="EC" id="3.1.13.1" evidence="8"/>
<dbReference type="InterPro" id="IPR011129">
    <property type="entry name" value="CSD"/>
</dbReference>
<dbReference type="SMART" id="SM00316">
    <property type="entry name" value="S1"/>
    <property type="match status" value="1"/>
</dbReference>